<dbReference type="EMBL" id="CP060780">
    <property type="protein sequence ID" value="QNP43019.1"/>
    <property type="molecule type" value="Genomic_DNA"/>
</dbReference>
<feature type="chain" id="PRO_5045226163" evidence="1">
    <location>
        <begin position="25"/>
        <end position="139"/>
    </location>
</feature>
<feature type="signal peptide" evidence="1">
    <location>
        <begin position="1"/>
        <end position="24"/>
    </location>
</feature>
<dbReference type="Proteomes" id="UP000516134">
    <property type="component" value="Chromosome"/>
</dbReference>
<evidence type="ECO:0000313" key="2">
    <source>
        <dbReference type="EMBL" id="QNP43019.1"/>
    </source>
</evidence>
<evidence type="ECO:0000313" key="3">
    <source>
        <dbReference type="Proteomes" id="UP000516134"/>
    </source>
</evidence>
<organism evidence="2 3">
    <name type="scientific">Sphingomonas daechungensis</name>
    <dbReference type="NCBI Taxonomy" id="1176646"/>
    <lineage>
        <taxon>Bacteria</taxon>
        <taxon>Pseudomonadati</taxon>
        <taxon>Pseudomonadota</taxon>
        <taxon>Alphaproteobacteria</taxon>
        <taxon>Sphingomonadales</taxon>
        <taxon>Sphingomonadaceae</taxon>
        <taxon>Sphingomonas</taxon>
    </lineage>
</organism>
<name>A0ABX6T0V4_9SPHN</name>
<proteinExistence type="predicted"/>
<reference evidence="2 3" key="1">
    <citation type="submission" date="2020-08" db="EMBL/GenBank/DDBJ databases">
        <title>Genome sequence of Sphingomonas daechungensis KACC 18115T.</title>
        <authorList>
            <person name="Hyun D.-W."/>
            <person name="Bae J.-W."/>
        </authorList>
    </citation>
    <scope>NUCLEOTIDE SEQUENCE [LARGE SCALE GENOMIC DNA]</scope>
    <source>
        <strain evidence="2 3">KACC 18115</strain>
    </source>
</reference>
<dbReference type="RefSeq" id="WP_187714450.1">
    <property type="nucleotide sequence ID" value="NZ_BAABJC010000001.1"/>
</dbReference>
<evidence type="ECO:0000256" key="1">
    <source>
        <dbReference type="SAM" id="SignalP"/>
    </source>
</evidence>
<sequence>MNSFMKYAAAALAGAAAAGSIAYAQSASAPRAVISIYRAAPGHQEALLQWLAQQDRIAVSAGVPSSQLYAHTDGDSWDYLMISPVTTDAQDAAIEAAAAKAGMPTGPKVGLELRKNIASHTDTMVVGPLTPAQMVDRYK</sequence>
<keyword evidence="3" id="KW-1185">Reference proteome</keyword>
<gene>
    <name evidence="2" type="ORF">H9L15_13725</name>
</gene>
<keyword evidence="1" id="KW-0732">Signal</keyword>
<accession>A0ABX6T0V4</accession>
<protein>
    <submittedName>
        <fullName evidence="2">Uncharacterized protein</fullName>
    </submittedName>
</protein>